<dbReference type="FunFam" id="4.10.1000.10:FF:000001">
    <property type="entry name" value="zinc finger CCCH domain-containing protein 15-like"/>
    <property type="match status" value="1"/>
</dbReference>
<evidence type="ECO:0000256" key="1">
    <source>
        <dbReference type="ARBA" id="ARBA00022723"/>
    </source>
</evidence>
<feature type="domain" description="C3H1-type" evidence="7">
    <location>
        <begin position="79"/>
        <end position="107"/>
    </location>
</feature>
<protein>
    <recommendedName>
        <fullName evidence="7">C3H1-type domain-containing protein</fullName>
    </recommendedName>
</protein>
<dbReference type="FunFam" id="4.10.1000.10:FF:000002">
    <property type="entry name" value="Zinc finger protein 36, C3H1 type-like 1"/>
    <property type="match status" value="1"/>
</dbReference>
<dbReference type="SUPFAM" id="SSF90229">
    <property type="entry name" value="CCCH zinc finger"/>
    <property type="match status" value="2"/>
</dbReference>
<dbReference type="InterPro" id="IPR036855">
    <property type="entry name" value="Znf_CCCH_sf"/>
</dbReference>
<comment type="caution">
    <text evidence="8">The sequence shown here is derived from an EMBL/GenBank/DDBJ whole genome shotgun (WGS) entry which is preliminary data.</text>
</comment>
<dbReference type="PROSITE" id="PS50103">
    <property type="entry name" value="ZF_C3H1"/>
    <property type="match status" value="2"/>
</dbReference>
<keyword evidence="9" id="KW-1185">Reference proteome</keyword>
<feature type="region of interest" description="Disordered" evidence="6">
    <location>
        <begin position="151"/>
        <end position="255"/>
    </location>
</feature>
<dbReference type="Gene3D" id="4.10.1000.10">
    <property type="entry name" value="Zinc finger, CCCH-type"/>
    <property type="match status" value="2"/>
</dbReference>
<keyword evidence="4 5" id="KW-0862">Zinc</keyword>
<dbReference type="Proteomes" id="UP000318571">
    <property type="component" value="Chromosome 7"/>
</dbReference>
<keyword evidence="1 5" id="KW-0479">Metal-binding</keyword>
<dbReference type="GO" id="GO:0008270">
    <property type="term" value="F:zinc ion binding"/>
    <property type="evidence" value="ECO:0007669"/>
    <property type="project" value="UniProtKB-KW"/>
</dbReference>
<reference evidence="8 9" key="1">
    <citation type="journal article" date="2018" name="Nat. Ecol. Evol.">
        <title>Genomic signatures of mitonuclear coevolution across populations of Tigriopus californicus.</title>
        <authorList>
            <person name="Barreto F.S."/>
            <person name="Watson E.T."/>
            <person name="Lima T.G."/>
            <person name="Willett C.S."/>
            <person name="Edmands S."/>
            <person name="Li W."/>
            <person name="Burton R.S."/>
        </authorList>
    </citation>
    <scope>NUCLEOTIDE SEQUENCE [LARGE SCALE GENOMIC DNA]</scope>
    <source>
        <strain evidence="8 9">San Diego</strain>
    </source>
</reference>
<evidence type="ECO:0000259" key="7">
    <source>
        <dbReference type="PROSITE" id="PS50103"/>
    </source>
</evidence>
<sequence length="255" mass="29203">MFGKVSNDSFRDIFESTLFDDRFEVSDHYGSYQGSQKQSKLGLHHFNERGVEKLAQTILDERKNTSTSPQPTSKVNASRYKTELCRPFQESGVCKYGEKCQFAHGEKELRNINRHPKYKTDLCRTYHSVGFCPYGPRCHFIHNLEELKERQAPTSLNMNNTNTEEMPPLPMFSFQRSRNASDVGSISGSSTKSSPSLELSDGDVLDLSFNQNQDHNSNRNHYYRNNNSNSNNNNHKNHHGVSLNSRLPIFTTLSK</sequence>
<evidence type="ECO:0000313" key="8">
    <source>
        <dbReference type="EMBL" id="TRY72206.1"/>
    </source>
</evidence>
<feature type="domain" description="C3H1-type" evidence="7">
    <location>
        <begin position="117"/>
        <end position="145"/>
    </location>
</feature>
<organism evidence="8 9">
    <name type="scientific">Tigriopus californicus</name>
    <name type="common">Marine copepod</name>
    <dbReference type="NCBI Taxonomy" id="6832"/>
    <lineage>
        <taxon>Eukaryota</taxon>
        <taxon>Metazoa</taxon>
        <taxon>Ecdysozoa</taxon>
        <taxon>Arthropoda</taxon>
        <taxon>Crustacea</taxon>
        <taxon>Multicrustacea</taxon>
        <taxon>Hexanauplia</taxon>
        <taxon>Copepoda</taxon>
        <taxon>Harpacticoida</taxon>
        <taxon>Harpacticidae</taxon>
        <taxon>Tigriopus</taxon>
    </lineage>
</organism>
<proteinExistence type="predicted"/>
<dbReference type="PANTHER" id="PTHR12547">
    <property type="entry name" value="CCCH ZINC FINGER/TIS11-RELATED"/>
    <property type="match status" value="1"/>
</dbReference>
<evidence type="ECO:0000256" key="3">
    <source>
        <dbReference type="ARBA" id="ARBA00022771"/>
    </source>
</evidence>
<dbReference type="PANTHER" id="PTHR12547:SF18">
    <property type="entry name" value="PROTEIN TIS11"/>
    <property type="match status" value="1"/>
</dbReference>
<evidence type="ECO:0000313" key="9">
    <source>
        <dbReference type="Proteomes" id="UP000318571"/>
    </source>
</evidence>
<keyword evidence="3 5" id="KW-0863">Zinc-finger</keyword>
<feature type="zinc finger region" description="C3H1-type" evidence="5">
    <location>
        <begin position="79"/>
        <end position="107"/>
    </location>
</feature>
<evidence type="ECO:0000256" key="4">
    <source>
        <dbReference type="ARBA" id="ARBA00022833"/>
    </source>
</evidence>
<dbReference type="GO" id="GO:0003729">
    <property type="term" value="F:mRNA binding"/>
    <property type="evidence" value="ECO:0007669"/>
    <property type="project" value="InterPro"/>
</dbReference>
<dbReference type="EMBL" id="VCGU01000008">
    <property type="protein sequence ID" value="TRY72206.1"/>
    <property type="molecule type" value="Genomic_DNA"/>
</dbReference>
<gene>
    <name evidence="8" type="ORF">TCAL_01089</name>
</gene>
<dbReference type="InterPro" id="IPR000571">
    <property type="entry name" value="Znf_CCCH"/>
</dbReference>
<dbReference type="STRING" id="6832.A0A553P3C8"/>
<feature type="compositionally biased region" description="Low complexity" evidence="6">
    <location>
        <begin position="219"/>
        <end position="234"/>
    </location>
</feature>
<evidence type="ECO:0000256" key="6">
    <source>
        <dbReference type="SAM" id="MobiDB-lite"/>
    </source>
</evidence>
<dbReference type="SMART" id="SM00356">
    <property type="entry name" value="ZnF_C3H1"/>
    <property type="match status" value="2"/>
</dbReference>
<dbReference type="InterPro" id="IPR045877">
    <property type="entry name" value="ZFP36-like"/>
</dbReference>
<evidence type="ECO:0000256" key="5">
    <source>
        <dbReference type="PROSITE-ProRule" id="PRU00723"/>
    </source>
</evidence>
<feature type="compositionally biased region" description="Polar residues" evidence="6">
    <location>
        <begin position="152"/>
        <end position="164"/>
    </location>
</feature>
<feature type="zinc finger region" description="C3H1-type" evidence="5">
    <location>
        <begin position="117"/>
        <end position="145"/>
    </location>
</feature>
<dbReference type="Pfam" id="PF00642">
    <property type="entry name" value="zf-CCCH"/>
    <property type="match status" value="2"/>
</dbReference>
<dbReference type="OrthoDB" id="410307at2759"/>
<dbReference type="OMA" id="CKTRTIL"/>
<feature type="compositionally biased region" description="Low complexity" evidence="6">
    <location>
        <begin position="181"/>
        <end position="199"/>
    </location>
</feature>
<name>A0A553P3C8_TIGCA</name>
<evidence type="ECO:0000256" key="2">
    <source>
        <dbReference type="ARBA" id="ARBA00022737"/>
    </source>
</evidence>
<dbReference type="AlphaFoldDB" id="A0A553P3C8"/>
<accession>A0A553P3C8</accession>
<keyword evidence="2" id="KW-0677">Repeat</keyword>